<dbReference type="Gene3D" id="3.40.190.10">
    <property type="entry name" value="Periplasmic binding protein-like II"/>
    <property type="match status" value="1"/>
</dbReference>
<keyword evidence="4" id="KW-1185">Reference proteome</keyword>
<dbReference type="Pfam" id="PF03401">
    <property type="entry name" value="TctC"/>
    <property type="match status" value="1"/>
</dbReference>
<dbReference type="RefSeq" id="WP_052002289.1">
    <property type="nucleotide sequence ID" value="NZ_BAUT01000042.1"/>
</dbReference>
<keyword evidence="2" id="KW-0732">Signal</keyword>
<dbReference type="SUPFAM" id="SSF53850">
    <property type="entry name" value="Periplasmic binding protein-like II"/>
    <property type="match status" value="1"/>
</dbReference>
<sequence>MSKKTVKFVQMLMILSLTAILLAGCGSNEASVDAYPEREIEMIIPWAPGGGSDIEGRLVTEHAQNHIDTTFVNVNLPGVGGTVGLEELEEKEANGYHLGQIHEGLLVAHHSGITPINFDNFIPIAAMSSADQILAVASHLDITTLEEFVELGQNEEIRFGGTVSGIPRVWLEQMGQELDINYNLVGYEGLGEAIQALAGGHIDAAIVDYPSARDFVEAGHMNFLAVGTQERLEHAPDVPTFTEEGYDILLSINRGYVAPIGTPQEVIDYLGQVFEDTANDQAYIEGVTSAGASVNFMGPEAYKAHLESQDAIIKAIIEEIEASE</sequence>
<feature type="chain" id="PRO_5004846637" description="Tricarboxylate transport protein TctC" evidence="2">
    <location>
        <begin position="31"/>
        <end position="324"/>
    </location>
</feature>
<organism evidence="3 4">
    <name type="scientific">Halalkalibacter wakoensis JCM 9140</name>
    <dbReference type="NCBI Taxonomy" id="1236970"/>
    <lineage>
        <taxon>Bacteria</taxon>
        <taxon>Bacillati</taxon>
        <taxon>Bacillota</taxon>
        <taxon>Bacilli</taxon>
        <taxon>Bacillales</taxon>
        <taxon>Bacillaceae</taxon>
        <taxon>Halalkalibacter</taxon>
    </lineage>
</organism>
<dbReference type="Gene3D" id="3.40.190.150">
    <property type="entry name" value="Bordetella uptake gene, domain 1"/>
    <property type="match status" value="1"/>
</dbReference>
<accession>W4Q521</accession>
<evidence type="ECO:0000313" key="4">
    <source>
        <dbReference type="Proteomes" id="UP000018890"/>
    </source>
</evidence>
<dbReference type="PANTHER" id="PTHR42928">
    <property type="entry name" value="TRICARBOXYLATE-BINDING PROTEIN"/>
    <property type="match status" value="1"/>
</dbReference>
<evidence type="ECO:0000256" key="1">
    <source>
        <dbReference type="ARBA" id="ARBA00006987"/>
    </source>
</evidence>
<name>W4Q521_9BACI</name>
<evidence type="ECO:0008006" key="5">
    <source>
        <dbReference type="Google" id="ProtNLM"/>
    </source>
</evidence>
<comment type="caution">
    <text evidence="3">The sequence shown here is derived from an EMBL/GenBank/DDBJ whole genome shotgun (WGS) entry which is preliminary data.</text>
</comment>
<dbReference type="InterPro" id="IPR042100">
    <property type="entry name" value="Bug_dom1"/>
</dbReference>
<gene>
    <name evidence="3" type="ORF">JCM9140_3315</name>
</gene>
<evidence type="ECO:0000313" key="3">
    <source>
        <dbReference type="EMBL" id="GAE27191.1"/>
    </source>
</evidence>
<proteinExistence type="inferred from homology"/>
<protein>
    <recommendedName>
        <fullName evidence="5">Tricarboxylate transport protein TctC</fullName>
    </recommendedName>
</protein>
<dbReference type="PROSITE" id="PS51257">
    <property type="entry name" value="PROKAR_LIPOPROTEIN"/>
    <property type="match status" value="1"/>
</dbReference>
<reference evidence="3" key="1">
    <citation type="journal article" date="2014" name="Genome Announc.">
        <title>Draft Genome Sequences of Three Alkaliphilic Bacillus Strains, Bacillus wakoensis JCM 9140T, Bacillus akibai JCM 9157T, and Bacillus hemicellulosilyticus JCM 9152T.</title>
        <authorList>
            <person name="Yuki M."/>
            <person name="Oshima K."/>
            <person name="Suda W."/>
            <person name="Oshida Y."/>
            <person name="Kitamura K."/>
            <person name="Iida T."/>
            <person name="Hattori M."/>
            <person name="Ohkuma M."/>
        </authorList>
    </citation>
    <scope>NUCLEOTIDE SEQUENCE [LARGE SCALE GENOMIC DNA]</scope>
    <source>
        <strain evidence="3">JCM 9140</strain>
    </source>
</reference>
<dbReference type="PANTHER" id="PTHR42928:SF5">
    <property type="entry name" value="BLR1237 PROTEIN"/>
    <property type="match status" value="1"/>
</dbReference>
<dbReference type="CDD" id="cd07012">
    <property type="entry name" value="PBP2_Bug_TTT"/>
    <property type="match status" value="1"/>
</dbReference>
<comment type="similarity">
    <text evidence="1">Belongs to the UPF0065 (bug) family.</text>
</comment>
<dbReference type="PIRSF" id="PIRSF017082">
    <property type="entry name" value="YflP"/>
    <property type="match status" value="1"/>
</dbReference>
<feature type="signal peptide" evidence="2">
    <location>
        <begin position="1"/>
        <end position="30"/>
    </location>
</feature>
<dbReference type="STRING" id="1236970.JCM9140_3315"/>
<dbReference type="AlphaFoldDB" id="W4Q521"/>
<dbReference type="Proteomes" id="UP000018890">
    <property type="component" value="Unassembled WGS sequence"/>
</dbReference>
<dbReference type="InterPro" id="IPR005064">
    <property type="entry name" value="BUG"/>
</dbReference>
<evidence type="ECO:0000256" key="2">
    <source>
        <dbReference type="SAM" id="SignalP"/>
    </source>
</evidence>
<dbReference type="EMBL" id="BAUT01000042">
    <property type="protein sequence ID" value="GAE27191.1"/>
    <property type="molecule type" value="Genomic_DNA"/>
</dbReference>
<dbReference type="OrthoDB" id="8881899at2"/>